<evidence type="ECO:0000259" key="2">
    <source>
        <dbReference type="Pfam" id="PF20710"/>
    </source>
</evidence>
<accession>A0A9N8EZG7</accession>
<evidence type="ECO:0000256" key="1">
    <source>
        <dbReference type="SAM" id="MobiDB-lite"/>
    </source>
</evidence>
<keyword evidence="4" id="KW-1185">Reference proteome</keyword>
<reference evidence="3" key="1">
    <citation type="submission" date="2020-06" db="EMBL/GenBank/DDBJ databases">
        <authorList>
            <consortium name="Plant Systems Biology data submission"/>
        </authorList>
    </citation>
    <scope>NUCLEOTIDE SEQUENCE</scope>
    <source>
        <strain evidence="3">D6</strain>
    </source>
</reference>
<dbReference type="Pfam" id="PF20710">
    <property type="entry name" value="DUF6824"/>
    <property type="match status" value="1"/>
</dbReference>
<feature type="region of interest" description="Disordered" evidence="1">
    <location>
        <begin position="128"/>
        <end position="157"/>
    </location>
</feature>
<comment type="caution">
    <text evidence="3">The sequence shown here is derived from an EMBL/GenBank/DDBJ whole genome shotgun (WGS) entry which is preliminary data.</text>
</comment>
<protein>
    <recommendedName>
        <fullName evidence="2">DUF6824 domain-containing protein</fullName>
    </recommendedName>
</protein>
<proteinExistence type="predicted"/>
<evidence type="ECO:0000313" key="4">
    <source>
        <dbReference type="Proteomes" id="UP001153069"/>
    </source>
</evidence>
<feature type="compositionally biased region" description="Low complexity" evidence="1">
    <location>
        <begin position="128"/>
        <end position="147"/>
    </location>
</feature>
<dbReference type="OrthoDB" id="45957at2759"/>
<name>A0A9N8EZG7_9STRA</name>
<sequence>MQNSIGPFDVLCGRGGATNNNSGNIKFREVVASKQVEYLGSKKKEKTAIAIAVYEEVLASGGRFLKRDDATGAWVEVLRKKAITKASQALREGLDVKNKKVRQSKVSAKFTDEQRKQRMNVVTGKVAAPSSSPALVSLAGEENQVPELQEEEEEKTPAVFYQQRPVKAEVTEVAEV</sequence>
<gene>
    <name evidence="3" type="ORF">SEMRO_2318_G323080.1</name>
</gene>
<organism evidence="3 4">
    <name type="scientific">Seminavis robusta</name>
    <dbReference type="NCBI Taxonomy" id="568900"/>
    <lineage>
        <taxon>Eukaryota</taxon>
        <taxon>Sar</taxon>
        <taxon>Stramenopiles</taxon>
        <taxon>Ochrophyta</taxon>
        <taxon>Bacillariophyta</taxon>
        <taxon>Bacillariophyceae</taxon>
        <taxon>Bacillariophycidae</taxon>
        <taxon>Naviculales</taxon>
        <taxon>Naviculaceae</taxon>
        <taxon>Seminavis</taxon>
    </lineage>
</organism>
<dbReference type="EMBL" id="CAICTM010002316">
    <property type="protein sequence ID" value="CAB9528774.1"/>
    <property type="molecule type" value="Genomic_DNA"/>
</dbReference>
<dbReference type="InterPro" id="IPR049227">
    <property type="entry name" value="DUF6824"/>
</dbReference>
<dbReference type="AlphaFoldDB" id="A0A9N8EZG7"/>
<dbReference type="Proteomes" id="UP001153069">
    <property type="component" value="Unassembled WGS sequence"/>
</dbReference>
<evidence type="ECO:0000313" key="3">
    <source>
        <dbReference type="EMBL" id="CAB9528774.1"/>
    </source>
</evidence>
<feature type="domain" description="DUF6824" evidence="2">
    <location>
        <begin position="9"/>
        <end position="92"/>
    </location>
</feature>